<evidence type="ECO:0000313" key="3">
    <source>
        <dbReference type="EMBL" id="KAK9866201.1"/>
    </source>
</evidence>
<evidence type="ECO:0000313" key="4">
    <source>
        <dbReference type="Proteomes" id="UP001485043"/>
    </source>
</evidence>
<dbReference type="GO" id="GO:0005758">
    <property type="term" value="C:mitochondrial intermembrane space"/>
    <property type="evidence" value="ECO:0007669"/>
    <property type="project" value="TreeGrafter"/>
</dbReference>
<dbReference type="Proteomes" id="UP001485043">
    <property type="component" value="Unassembled WGS sequence"/>
</dbReference>
<dbReference type="InterPro" id="IPR045063">
    <property type="entry name" value="Dynamin_N"/>
</dbReference>
<dbReference type="GO" id="GO:0008017">
    <property type="term" value="F:microtubule binding"/>
    <property type="evidence" value="ECO:0007669"/>
    <property type="project" value="TreeGrafter"/>
</dbReference>
<feature type="compositionally biased region" description="Low complexity" evidence="1">
    <location>
        <begin position="650"/>
        <end position="660"/>
    </location>
</feature>
<evidence type="ECO:0000259" key="2">
    <source>
        <dbReference type="SMART" id="SM00053"/>
    </source>
</evidence>
<organism evidence="3 4">
    <name type="scientific">Apatococcus fuscideae</name>
    <dbReference type="NCBI Taxonomy" id="2026836"/>
    <lineage>
        <taxon>Eukaryota</taxon>
        <taxon>Viridiplantae</taxon>
        <taxon>Chlorophyta</taxon>
        <taxon>core chlorophytes</taxon>
        <taxon>Trebouxiophyceae</taxon>
        <taxon>Chlorellales</taxon>
        <taxon>Chlorellaceae</taxon>
        <taxon>Apatococcus</taxon>
    </lineage>
</organism>
<feature type="domain" description="Dynamin GTPase" evidence="2">
    <location>
        <begin position="117"/>
        <end position="350"/>
    </location>
</feature>
<gene>
    <name evidence="3" type="ORF">WJX84_003904</name>
</gene>
<feature type="compositionally biased region" description="Polar residues" evidence="1">
    <location>
        <begin position="777"/>
        <end position="787"/>
    </location>
</feature>
<dbReference type="InterPro" id="IPR022812">
    <property type="entry name" value="Dynamin"/>
</dbReference>
<dbReference type="InterPro" id="IPR027417">
    <property type="entry name" value="P-loop_NTPase"/>
</dbReference>
<protein>
    <recommendedName>
        <fullName evidence="2">Dynamin GTPase domain-containing protein</fullName>
    </recommendedName>
</protein>
<dbReference type="AlphaFoldDB" id="A0AAW1T8Y0"/>
<dbReference type="GO" id="GO:0005525">
    <property type="term" value="F:GTP binding"/>
    <property type="evidence" value="ECO:0007669"/>
    <property type="project" value="InterPro"/>
</dbReference>
<comment type="caution">
    <text evidence="3">The sequence shown here is derived from an EMBL/GenBank/DDBJ whole genome shotgun (WGS) entry which is preliminary data.</text>
</comment>
<feature type="region of interest" description="Disordered" evidence="1">
    <location>
        <begin position="1"/>
        <end position="33"/>
    </location>
</feature>
<dbReference type="PRINTS" id="PR00195">
    <property type="entry name" value="DYNAMIN"/>
</dbReference>
<dbReference type="SMART" id="SM00053">
    <property type="entry name" value="DYNc"/>
    <property type="match status" value="1"/>
</dbReference>
<dbReference type="PANTHER" id="PTHR11566:SF67">
    <property type="entry name" value="DYNAMIN-LIKE 120 KDA PROTEIN, MITOCHONDRIAL"/>
    <property type="match status" value="1"/>
</dbReference>
<proteinExistence type="predicted"/>
<feature type="compositionally biased region" description="Polar residues" evidence="1">
    <location>
        <begin position="901"/>
        <end position="912"/>
    </location>
</feature>
<feature type="compositionally biased region" description="Polar residues" evidence="1">
    <location>
        <begin position="825"/>
        <end position="836"/>
    </location>
</feature>
<feature type="compositionally biased region" description="Low complexity" evidence="1">
    <location>
        <begin position="800"/>
        <end position="813"/>
    </location>
</feature>
<name>A0AAW1T8Y0_9CHLO</name>
<keyword evidence="4" id="KW-1185">Reference proteome</keyword>
<accession>A0AAW1T8Y0</accession>
<dbReference type="GO" id="GO:0000266">
    <property type="term" value="P:mitochondrial fission"/>
    <property type="evidence" value="ECO:0007669"/>
    <property type="project" value="TreeGrafter"/>
</dbReference>
<sequence length="919" mass="97219">MNSALKRLIGYGEPSTRSPGHRRPSTESGEPPFRLPAGFNEFCLTTEGGLQLVWVSKRGDGSLPTLAFWGLCGSQELGLTLTCVPSADTVLSENQKAILQQAAALLSRSCCKEPMLDASLEQAISKCPVGQFHEALGCLQHTDFVHQIPRPAVAVIGLQSVGKSTFMEAITKRPIFPQGPGATTRAPVVLHLEHVQPGAAEHISVTFRGTAVPLGNDASIPATVTSFMQQVPADELTAEEIVVRIRKPGLPSITLIDTPGISDQLPSSYDIARAYLQSDSTLVICVVDAGYIDLAPHQAVTLVKQAGKLHDAVLVLTRTDEVTIAKAIQERVLDRVLGQSQEMQRTGFSRAYAVIPKLSRDAADAGGSEQDVFQRQFLQLLPSLGPEYEGSQAAVKAHVSMASLISGIVPWFEGFVRRRGVPLALRWLRPRLVAAEDKLLDLGPPAEGLSARQVMAEVSEDCNLQEGLAAPDLRFYAEQRKLSAAALAGIKAWLGHGSPAAVYYKLIREAVGHAFAARSPLRPERFVHLREAVVEDRLWRAIAPAEVQDAVLGLSCIKDLPLGTPDLMQPGALAKLDSDVRTAVIQTAVLPLMGTQGKLVTCVEAGFPLQESEVYQQRRRDAVEQLESIKQAMSIMESIQSSQATAAAAQASHSAQLSTSEAAPSTALPATAEEPKGRTDAPPLTASPAEADESGVHADAVNPSPAHGATDEAHAKQLQPGSSGAVVVIDISDDEACSEAVASHLVGAGGEGQPVARIKGIGGQAGNLAALPLKQPGSPSRRLTSTVAPAPSPACPMTPLGPSGMGAASPSSKPRTKRKLMKLSEMSQHKGTSSGQDILYSDKLGAASPSAPPSKLQKVKPERRPHSALPGTASGREDMQEIDQPLAARLKTGRPAKKSAGTKSVRLSSQDAWQAENET</sequence>
<dbReference type="GO" id="GO:0006897">
    <property type="term" value="P:endocytosis"/>
    <property type="evidence" value="ECO:0007669"/>
    <property type="project" value="TreeGrafter"/>
</dbReference>
<reference evidence="3 4" key="1">
    <citation type="journal article" date="2024" name="Nat. Commun.">
        <title>Phylogenomics reveals the evolutionary origins of lichenization in chlorophyte algae.</title>
        <authorList>
            <person name="Puginier C."/>
            <person name="Libourel C."/>
            <person name="Otte J."/>
            <person name="Skaloud P."/>
            <person name="Haon M."/>
            <person name="Grisel S."/>
            <person name="Petersen M."/>
            <person name="Berrin J.G."/>
            <person name="Delaux P.M."/>
            <person name="Dal Grande F."/>
            <person name="Keller J."/>
        </authorList>
    </citation>
    <scope>NUCLEOTIDE SEQUENCE [LARGE SCALE GENOMIC DNA]</scope>
    <source>
        <strain evidence="3 4">SAG 2523</strain>
    </source>
</reference>
<dbReference type="GO" id="GO:0031966">
    <property type="term" value="C:mitochondrial membrane"/>
    <property type="evidence" value="ECO:0007669"/>
    <property type="project" value="TreeGrafter"/>
</dbReference>
<dbReference type="GO" id="GO:0005874">
    <property type="term" value="C:microtubule"/>
    <property type="evidence" value="ECO:0007669"/>
    <property type="project" value="TreeGrafter"/>
</dbReference>
<dbReference type="GO" id="GO:0048312">
    <property type="term" value="P:intracellular distribution of mitochondria"/>
    <property type="evidence" value="ECO:0007669"/>
    <property type="project" value="TreeGrafter"/>
</dbReference>
<dbReference type="GO" id="GO:0008053">
    <property type="term" value="P:mitochondrial fusion"/>
    <property type="evidence" value="ECO:0007669"/>
    <property type="project" value="TreeGrafter"/>
</dbReference>
<dbReference type="Pfam" id="PF00350">
    <property type="entry name" value="Dynamin_N"/>
    <property type="match status" value="1"/>
</dbReference>
<dbReference type="EMBL" id="JALJOV010000180">
    <property type="protein sequence ID" value="KAK9866201.1"/>
    <property type="molecule type" value="Genomic_DNA"/>
</dbReference>
<dbReference type="InterPro" id="IPR001401">
    <property type="entry name" value="Dynamin_GTPase"/>
</dbReference>
<feature type="region of interest" description="Disordered" evidence="1">
    <location>
        <begin position="772"/>
        <end position="919"/>
    </location>
</feature>
<dbReference type="PANTHER" id="PTHR11566">
    <property type="entry name" value="DYNAMIN"/>
    <property type="match status" value="1"/>
</dbReference>
<feature type="region of interest" description="Disordered" evidence="1">
    <location>
        <begin position="650"/>
        <end position="722"/>
    </location>
</feature>
<dbReference type="GO" id="GO:0016559">
    <property type="term" value="P:peroxisome fission"/>
    <property type="evidence" value="ECO:0007669"/>
    <property type="project" value="TreeGrafter"/>
</dbReference>
<evidence type="ECO:0000256" key="1">
    <source>
        <dbReference type="SAM" id="MobiDB-lite"/>
    </source>
</evidence>
<dbReference type="GO" id="GO:0003924">
    <property type="term" value="F:GTPase activity"/>
    <property type="evidence" value="ECO:0007669"/>
    <property type="project" value="InterPro"/>
</dbReference>
<dbReference type="SUPFAM" id="SSF52540">
    <property type="entry name" value="P-loop containing nucleoside triphosphate hydrolases"/>
    <property type="match status" value="1"/>
</dbReference>
<dbReference type="Gene3D" id="3.40.50.300">
    <property type="entry name" value="P-loop containing nucleotide triphosphate hydrolases"/>
    <property type="match status" value="1"/>
</dbReference>